<dbReference type="GO" id="GO:0003700">
    <property type="term" value="F:DNA-binding transcription factor activity"/>
    <property type="evidence" value="ECO:0007669"/>
    <property type="project" value="InterPro"/>
</dbReference>
<feature type="non-terminal residue" evidence="8">
    <location>
        <position position="1"/>
    </location>
</feature>
<name>A0AAW1IQJ9_SAPOF</name>
<dbReference type="Pfam" id="PF02042">
    <property type="entry name" value="RWP-RK"/>
    <property type="match status" value="1"/>
</dbReference>
<dbReference type="PANTHER" id="PTHR46373">
    <property type="entry name" value="PROTEIN RKD4"/>
    <property type="match status" value="1"/>
</dbReference>
<sequence length="201" mass="23722">FHLWNAWTPLPQITTIPCTYENPNPNYNHHFNQNDQIFLLNNPNDNDQSLNTVIVDGIKMGSMQEMNILDDDKYMFREIKNNNNMKVAKIETISYEEIRKYFDMPISKAAKELNVGLTVLKKRCRELNIKRWPHRKIKSLESLISNVKELGLLEVVQILEEHKRKIHFVPGLELNEETKKLRQACFKANYKKRRASLALTR</sequence>
<dbReference type="AlphaFoldDB" id="A0AAW1IQJ9"/>
<proteinExistence type="predicted"/>
<evidence type="ECO:0000256" key="2">
    <source>
        <dbReference type="ARBA" id="ARBA00023015"/>
    </source>
</evidence>
<evidence type="ECO:0000256" key="6">
    <source>
        <dbReference type="ARBA" id="ARBA00023242"/>
    </source>
</evidence>
<protein>
    <recommendedName>
        <fullName evidence="7">RWP-RK domain-containing protein</fullName>
    </recommendedName>
</protein>
<dbReference type="Proteomes" id="UP001443914">
    <property type="component" value="Unassembled WGS sequence"/>
</dbReference>
<accession>A0AAW1IQJ9</accession>
<gene>
    <name evidence="8" type="ORF">RND81_09G256900</name>
</gene>
<keyword evidence="4" id="KW-0238">DNA-binding</keyword>
<dbReference type="InterPro" id="IPR003035">
    <property type="entry name" value="RWP-RK_dom"/>
</dbReference>
<dbReference type="InterPro" id="IPR044607">
    <property type="entry name" value="RKD-like"/>
</dbReference>
<comment type="function">
    <text evidence="1">Putative transcription factor.</text>
</comment>
<evidence type="ECO:0000256" key="4">
    <source>
        <dbReference type="ARBA" id="ARBA00023125"/>
    </source>
</evidence>
<dbReference type="PROSITE" id="PS51519">
    <property type="entry name" value="RWP_RK"/>
    <property type="match status" value="1"/>
</dbReference>
<evidence type="ECO:0000259" key="7">
    <source>
        <dbReference type="PROSITE" id="PS51519"/>
    </source>
</evidence>
<dbReference type="EMBL" id="JBDFQZ010000009">
    <property type="protein sequence ID" value="KAK9692329.1"/>
    <property type="molecule type" value="Genomic_DNA"/>
</dbReference>
<keyword evidence="9" id="KW-1185">Reference proteome</keyword>
<keyword evidence="3" id="KW-0175">Coiled coil</keyword>
<keyword evidence="2" id="KW-0805">Transcription regulation</keyword>
<keyword evidence="6" id="KW-0539">Nucleus</keyword>
<evidence type="ECO:0000256" key="1">
    <source>
        <dbReference type="ARBA" id="ARBA00004049"/>
    </source>
</evidence>
<dbReference type="PANTHER" id="PTHR46373:SF20">
    <property type="entry name" value="PROTEIN RKD1"/>
    <property type="match status" value="1"/>
</dbReference>
<dbReference type="GO" id="GO:0003677">
    <property type="term" value="F:DNA binding"/>
    <property type="evidence" value="ECO:0007669"/>
    <property type="project" value="UniProtKB-KW"/>
</dbReference>
<reference evidence="8" key="1">
    <citation type="submission" date="2024-03" db="EMBL/GenBank/DDBJ databases">
        <title>WGS assembly of Saponaria officinalis var. Norfolk2.</title>
        <authorList>
            <person name="Jenkins J."/>
            <person name="Shu S."/>
            <person name="Grimwood J."/>
            <person name="Barry K."/>
            <person name="Goodstein D."/>
            <person name="Schmutz J."/>
            <person name="Leebens-Mack J."/>
            <person name="Osbourn A."/>
        </authorList>
    </citation>
    <scope>NUCLEOTIDE SEQUENCE [LARGE SCALE GENOMIC DNA]</scope>
    <source>
        <strain evidence="8">JIC</strain>
    </source>
</reference>
<organism evidence="8 9">
    <name type="scientific">Saponaria officinalis</name>
    <name type="common">Common soapwort</name>
    <name type="synonym">Lychnis saponaria</name>
    <dbReference type="NCBI Taxonomy" id="3572"/>
    <lineage>
        <taxon>Eukaryota</taxon>
        <taxon>Viridiplantae</taxon>
        <taxon>Streptophyta</taxon>
        <taxon>Embryophyta</taxon>
        <taxon>Tracheophyta</taxon>
        <taxon>Spermatophyta</taxon>
        <taxon>Magnoliopsida</taxon>
        <taxon>eudicotyledons</taxon>
        <taxon>Gunneridae</taxon>
        <taxon>Pentapetalae</taxon>
        <taxon>Caryophyllales</taxon>
        <taxon>Caryophyllaceae</taxon>
        <taxon>Caryophylleae</taxon>
        <taxon>Saponaria</taxon>
    </lineage>
</organism>
<keyword evidence="5" id="KW-0804">Transcription</keyword>
<evidence type="ECO:0000256" key="3">
    <source>
        <dbReference type="ARBA" id="ARBA00023054"/>
    </source>
</evidence>
<comment type="caution">
    <text evidence="8">The sequence shown here is derived from an EMBL/GenBank/DDBJ whole genome shotgun (WGS) entry which is preliminary data.</text>
</comment>
<evidence type="ECO:0000256" key="5">
    <source>
        <dbReference type="ARBA" id="ARBA00023163"/>
    </source>
</evidence>
<feature type="domain" description="RWP-RK" evidence="7">
    <location>
        <begin position="80"/>
        <end position="162"/>
    </location>
</feature>
<evidence type="ECO:0000313" key="9">
    <source>
        <dbReference type="Proteomes" id="UP001443914"/>
    </source>
</evidence>
<evidence type="ECO:0000313" key="8">
    <source>
        <dbReference type="EMBL" id="KAK9692329.1"/>
    </source>
</evidence>